<comment type="caution">
    <text evidence="9">The sequence shown here is derived from an EMBL/GenBank/DDBJ whole genome shotgun (WGS) entry which is preliminary data.</text>
</comment>
<protein>
    <recommendedName>
        <fullName evidence="8">Peptidase S1 domain-containing protein</fullName>
    </recommendedName>
</protein>
<feature type="chain" id="PRO_5035608259" description="Peptidase S1 domain-containing protein" evidence="7">
    <location>
        <begin position="20"/>
        <end position="332"/>
    </location>
</feature>
<sequence length="332" mass="35478">MLIFPATIVLVTFAVIVSGQKLEHIDNGKICTGWQAVTGTSVSIDSSVCSGAVNYELSKPAGTYAVRFCCPYGVTTAKPLGPAQAGCGRAAVAPLRTRIVGGQEATPHSWPWLVSIQYYGSHFCGGTLIDSQHVLTAAHCLQDKTMFNAGLTIVAGLHTRSKAYLPHVQRKSVATVLNHAAYNDDTNENDVAIIRLASPVKIDSYVNVACLPGRDPVINDSVMVAGWGTTSFEGSSPDSLHQAGVVIMDLCKQVYFYDDAKQLCAGNHQYTKDSCQGDSGGPLMHEVDGKWILSGVVSFGDECAKLNRPGVYARVSHYLPWIQNAISSLSGK</sequence>
<evidence type="ECO:0000313" key="11">
    <source>
        <dbReference type="EMBL" id="CAF3879221.1"/>
    </source>
</evidence>
<dbReference type="CDD" id="cd00190">
    <property type="entry name" value="Tryp_SPc"/>
    <property type="match status" value="1"/>
</dbReference>
<keyword evidence="3 6" id="KW-0378">Hydrolase</keyword>
<dbReference type="EMBL" id="CAJNOV010014530">
    <property type="protein sequence ID" value="CAF1554079.1"/>
    <property type="molecule type" value="Genomic_DNA"/>
</dbReference>
<keyword evidence="5" id="KW-1015">Disulfide bond</keyword>
<dbReference type="InterPro" id="IPR018114">
    <property type="entry name" value="TRYPSIN_HIS"/>
</dbReference>
<dbReference type="InterPro" id="IPR043504">
    <property type="entry name" value="Peptidase_S1_PA_chymotrypsin"/>
</dbReference>
<dbReference type="PROSITE" id="PS00134">
    <property type="entry name" value="TRYPSIN_HIS"/>
    <property type="match status" value="1"/>
</dbReference>
<dbReference type="Pfam" id="PF00089">
    <property type="entry name" value="Trypsin"/>
    <property type="match status" value="1"/>
</dbReference>
<keyword evidence="4 6" id="KW-0720">Serine protease</keyword>
<dbReference type="FunFam" id="2.40.10.10:FF:000120">
    <property type="entry name" value="Putative serine protease"/>
    <property type="match status" value="1"/>
</dbReference>
<proteinExistence type="predicted"/>
<dbReference type="SUPFAM" id="SSF50494">
    <property type="entry name" value="Trypsin-like serine proteases"/>
    <property type="match status" value="1"/>
</dbReference>
<dbReference type="EMBL" id="CAJNOW010010657">
    <property type="protein sequence ID" value="CAF1583859.1"/>
    <property type="molecule type" value="Genomic_DNA"/>
</dbReference>
<feature type="domain" description="Peptidase S1" evidence="8">
    <location>
        <begin position="99"/>
        <end position="327"/>
    </location>
</feature>
<name>A0A815X7V2_9BILA</name>
<dbReference type="Proteomes" id="UP000681720">
    <property type="component" value="Unassembled WGS sequence"/>
</dbReference>
<evidence type="ECO:0000256" key="7">
    <source>
        <dbReference type="SAM" id="SignalP"/>
    </source>
</evidence>
<dbReference type="InterPro" id="IPR033116">
    <property type="entry name" value="TRYPSIN_SER"/>
</dbReference>
<dbReference type="EMBL" id="CAJOBH010001918">
    <property type="protein sequence ID" value="CAF3880246.1"/>
    <property type="molecule type" value="Genomic_DNA"/>
</dbReference>
<dbReference type="InterPro" id="IPR001254">
    <property type="entry name" value="Trypsin_dom"/>
</dbReference>
<dbReference type="Proteomes" id="UP000663834">
    <property type="component" value="Unassembled WGS sequence"/>
</dbReference>
<accession>A0A815X7V2</accession>
<evidence type="ECO:0000313" key="10">
    <source>
        <dbReference type="EMBL" id="CAF1583859.1"/>
    </source>
</evidence>
<dbReference type="PROSITE" id="PS50240">
    <property type="entry name" value="TRYPSIN_DOM"/>
    <property type="match status" value="1"/>
</dbReference>
<dbReference type="Proteomes" id="UP000681967">
    <property type="component" value="Unassembled WGS sequence"/>
</dbReference>
<dbReference type="InterPro" id="IPR001314">
    <property type="entry name" value="Peptidase_S1A"/>
</dbReference>
<dbReference type="PRINTS" id="PR00722">
    <property type="entry name" value="CHYMOTRYPSIN"/>
</dbReference>
<dbReference type="EMBL" id="CAJOBJ010001441">
    <property type="protein sequence ID" value="CAF3879221.1"/>
    <property type="molecule type" value="Genomic_DNA"/>
</dbReference>
<dbReference type="PANTHER" id="PTHR24252:SF7">
    <property type="entry name" value="HYALIN"/>
    <property type="match status" value="1"/>
</dbReference>
<evidence type="ECO:0000256" key="5">
    <source>
        <dbReference type="ARBA" id="ARBA00023157"/>
    </source>
</evidence>
<dbReference type="PANTHER" id="PTHR24252">
    <property type="entry name" value="ACROSIN-RELATED"/>
    <property type="match status" value="1"/>
</dbReference>
<evidence type="ECO:0000313" key="12">
    <source>
        <dbReference type="EMBL" id="CAF3880246.1"/>
    </source>
</evidence>
<evidence type="ECO:0000256" key="3">
    <source>
        <dbReference type="ARBA" id="ARBA00022801"/>
    </source>
</evidence>
<feature type="signal peptide" evidence="7">
    <location>
        <begin position="1"/>
        <end position="19"/>
    </location>
</feature>
<evidence type="ECO:0000259" key="8">
    <source>
        <dbReference type="PROSITE" id="PS50240"/>
    </source>
</evidence>
<evidence type="ECO:0000256" key="4">
    <source>
        <dbReference type="ARBA" id="ARBA00022825"/>
    </source>
</evidence>
<organism evidence="9 13">
    <name type="scientific">Rotaria magnacalcarata</name>
    <dbReference type="NCBI Taxonomy" id="392030"/>
    <lineage>
        <taxon>Eukaryota</taxon>
        <taxon>Metazoa</taxon>
        <taxon>Spiralia</taxon>
        <taxon>Gnathifera</taxon>
        <taxon>Rotifera</taxon>
        <taxon>Eurotatoria</taxon>
        <taxon>Bdelloidea</taxon>
        <taxon>Philodinida</taxon>
        <taxon>Philodinidae</taxon>
        <taxon>Rotaria</taxon>
    </lineage>
</organism>
<dbReference type="GO" id="GO:0004252">
    <property type="term" value="F:serine-type endopeptidase activity"/>
    <property type="evidence" value="ECO:0007669"/>
    <property type="project" value="InterPro"/>
</dbReference>
<evidence type="ECO:0000256" key="1">
    <source>
        <dbReference type="ARBA" id="ARBA00022670"/>
    </source>
</evidence>
<dbReference type="GO" id="GO:0006508">
    <property type="term" value="P:proteolysis"/>
    <property type="evidence" value="ECO:0007669"/>
    <property type="project" value="UniProtKB-KW"/>
</dbReference>
<dbReference type="InterPro" id="IPR009003">
    <property type="entry name" value="Peptidase_S1_PA"/>
</dbReference>
<evidence type="ECO:0000313" key="9">
    <source>
        <dbReference type="EMBL" id="CAF1554079.1"/>
    </source>
</evidence>
<dbReference type="SMART" id="SM00020">
    <property type="entry name" value="Tryp_SPc"/>
    <property type="match status" value="1"/>
</dbReference>
<keyword evidence="2 7" id="KW-0732">Signal</keyword>
<reference evidence="9" key="1">
    <citation type="submission" date="2021-02" db="EMBL/GenBank/DDBJ databases">
        <authorList>
            <person name="Nowell W R."/>
        </authorList>
    </citation>
    <scope>NUCLEOTIDE SEQUENCE</scope>
</reference>
<keyword evidence="1 6" id="KW-0645">Protease</keyword>
<evidence type="ECO:0000256" key="6">
    <source>
        <dbReference type="RuleBase" id="RU363034"/>
    </source>
</evidence>
<dbReference type="Gene3D" id="2.40.10.10">
    <property type="entry name" value="Trypsin-like serine proteases"/>
    <property type="match status" value="1"/>
</dbReference>
<evidence type="ECO:0000256" key="2">
    <source>
        <dbReference type="ARBA" id="ARBA00022729"/>
    </source>
</evidence>
<dbReference type="OrthoDB" id="10059102at2759"/>
<evidence type="ECO:0000313" key="13">
    <source>
        <dbReference type="Proteomes" id="UP000663855"/>
    </source>
</evidence>
<dbReference type="Proteomes" id="UP000663855">
    <property type="component" value="Unassembled WGS sequence"/>
</dbReference>
<gene>
    <name evidence="12" type="ORF">BYL167_LOCUS7408</name>
    <name evidence="9" type="ORF">CJN711_LOCUS30637</name>
    <name evidence="11" type="ORF">GIL414_LOCUS5454</name>
    <name evidence="10" type="ORF">KQP761_LOCUS20433</name>
</gene>
<dbReference type="AlphaFoldDB" id="A0A815X7V2"/>
<dbReference type="PROSITE" id="PS00135">
    <property type="entry name" value="TRYPSIN_SER"/>
    <property type="match status" value="1"/>
</dbReference>